<dbReference type="CDD" id="cd21173">
    <property type="entry name" value="NucC-like"/>
    <property type="match status" value="1"/>
</dbReference>
<dbReference type="InterPro" id="IPR046537">
    <property type="entry name" value="DUF6602"/>
</dbReference>
<feature type="domain" description="DUF6602" evidence="1">
    <location>
        <begin position="21"/>
        <end position="123"/>
    </location>
</feature>
<dbReference type="Pfam" id="PF20247">
    <property type="entry name" value="DUF6602"/>
    <property type="match status" value="1"/>
</dbReference>
<evidence type="ECO:0000313" key="3">
    <source>
        <dbReference type="Proteomes" id="UP000220639"/>
    </source>
</evidence>
<reference evidence="3" key="1">
    <citation type="submission" date="2017-08" db="EMBL/GenBank/DDBJ databases">
        <authorList>
            <person name="Brisse S."/>
        </authorList>
    </citation>
    <scope>NUCLEOTIDE SEQUENCE [LARGE SCALE GENOMIC DNA]</scope>
    <source>
        <strain evidence="3">06D021</strain>
    </source>
</reference>
<name>A0A285AX78_9ENTR</name>
<protein>
    <recommendedName>
        <fullName evidence="1">DUF6602 domain-containing protein</fullName>
    </recommendedName>
</protein>
<evidence type="ECO:0000313" key="2">
    <source>
        <dbReference type="EMBL" id="SNU33252.1"/>
    </source>
</evidence>
<gene>
    <name evidence="2" type="ORF">KOSB73_20037</name>
</gene>
<proteinExistence type="predicted"/>
<dbReference type="EMBL" id="FZTC01000012">
    <property type="protein sequence ID" value="SNU33252.1"/>
    <property type="molecule type" value="Genomic_DNA"/>
</dbReference>
<dbReference type="Proteomes" id="UP000220639">
    <property type="component" value="Unassembled WGS sequence"/>
</dbReference>
<accession>A0A285AX78</accession>
<organism evidence="2 3">
    <name type="scientific">Klebsiella grimontii</name>
    <dbReference type="NCBI Taxonomy" id="2058152"/>
    <lineage>
        <taxon>Bacteria</taxon>
        <taxon>Pseudomonadati</taxon>
        <taxon>Pseudomonadota</taxon>
        <taxon>Gammaproteobacteria</taxon>
        <taxon>Enterobacterales</taxon>
        <taxon>Enterobacteriaceae</taxon>
        <taxon>Klebsiella/Raoultella group</taxon>
        <taxon>Klebsiella</taxon>
    </lineage>
</organism>
<dbReference type="RefSeq" id="WP_098140267.1">
    <property type="nucleotide sequence ID" value="NZ_FZTC01000012.1"/>
</dbReference>
<evidence type="ECO:0000259" key="1">
    <source>
        <dbReference type="Pfam" id="PF20247"/>
    </source>
</evidence>
<dbReference type="AlphaFoldDB" id="A0A285AX78"/>
<sequence>MDIRKIFEAISLELSAKFQKTIQIKHNGGKGDNREDAFVGFLKEYLPGKYGIGRGEVISPENEISGELDIVIFDKDHCPLFLKSDSHSIYPRESVFGAISMKSHLDSEELRDAYKNIASLKKMVPTKGFSNSPSPGMRVGLHPVVPVTAIFAYASNRSLEAIAKQVKELDRELDDINLRPDFVVVLGLGIVGPNSRIRKDFNQYDLPQEYNDLSYSRSTGRHTLLRFYMQYLDELNTITQPNLNLRSYFDMPSRVGEYKVRKHDKLIMKHEDKEMEVVKRLTLSAIDRIVKDSKMVTLEQHYKNYFGAIPLGSEKIDDLSRVIYEYNPKNKPPLKIIWDDDNSPTGDVNTFQAFYIEIDSNQYAIDSESINNDDFEDNPDFTVDELMSN</sequence>